<dbReference type="PATRIC" id="fig|1303518.3.peg.3004"/>
<dbReference type="EMBL" id="HF951689">
    <property type="protein sequence ID" value="CCW36685.1"/>
    <property type="molecule type" value="Genomic_DNA"/>
</dbReference>
<protein>
    <submittedName>
        <fullName evidence="3">Protein tyrosine/serine phosphatase</fullName>
    </submittedName>
</protein>
<dbReference type="AlphaFoldDB" id="S0EYF1"/>
<sequence>MSASTTEFMPVSSATERARPKRGKRFLLGSIFVFLLLIALLWWIGVFGGNVRVVVPGRVYRSAQLTGNNYTADTARLIGDDLNDVLHRYHIRTVINLRGGNMANDYYRQEIADCRRYGAVHVDISMSAHHLPPPQSLRQLLAAFDSLPYPILFHCQGGADRSGLVGALYLNIYQGVPLQEALRRELTWRYGHFAFTAAGRMNDFFALYQRTSHGLSLRDWINTVYPNLYPKVSRSAASSN</sequence>
<dbReference type="SUPFAM" id="SSF52799">
    <property type="entry name" value="(Phosphotyrosine protein) phosphatases II"/>
    <property type="match status" value="1"/>
</dbReference>
<gene>
    <name evidence="3" type="ORF">CCALI_02900</name>
</gene>
<feature type="domain" description="Tyrosine specific protein phosphatases" evidence="2">
    <location>
        <begin position="150"/>
        <end position="191"/>
    </location>
</feature>
<proteinExistence type="predicted"/>
<evidence type="ECO:0000259" key="2">
    <source>
        <dbReference type="PROSITE" id="PS50056"/>
    </source>
</evidence>
<dbReference type="Gene3D" id="3.90.190.10">
    <property type="entry name" value="Protein tyrosine phosphatase superfamily"/>
    <property type="match status" value="1"/>
</dbReference>
<feature type="transmembrane region" description="Helical" evidence="1">
    <location>
        <begin position="26"/>
        <end position="45"/>
    </location>
</feature>
<dbReference type="HOGENOM" id="CLU_086339_0_0_0"/>
<keyword evidence="4" id="KW-1185">Reference proteome</keyword>
<dbReference type="InParanoid" id="S0EYF1"/>
<accession>S0EYF1</accession>
<dbReference type="InterPro" id="IPR016130">
    <property type="entry name" value="Tyr_Pase_AS"/>
</dbReference>
<dbReference type="OrthoDB" id="9814896at2"/>
<dbReference type="InterPro" id="IPR026893">
    <property type="entry name" value="Tyr/Ser_Pase_IphP-type"/>
</dbReference>
<name>S0EYF1_CHTCT</name>
<dbReference type="KEGG" id="ccz:CCALI_02900"/>
<dbReference type="PROSITE" id="PS50056">
    <property type="entry name" value="TYR_PHOSPHATASE_2"/>
    <property type="match status" value="1"/>
</dbReference>
<keyword evidence="1" id="KW-0812">Transmembrane</keyword>
<keyword evidence="1" id="KW-1133">Transmembrane helix</keyword>
<keyword evidence="1" id="KW-0472">Membrane</keyword>
<dbReference type="InterPro" id="IPR029021">
    <property type="entry name" value="Prot-tyrosine_phosphatase-like"/>
</dbReference>
<dbReference type="STRING" id="454171.CP488_01188"/>
<dbReference type="InterPro" id="IPR000387">
    <property type="entry name" value="Tyr_Pase_dom"/>
</dbReference>
<evidence type="ECO:0000313" key="4">
    <source>
        <dbReference type="Proteomes" id="UP000014227"/>
    </source>
</evidence>
<organism evidence="3 4">
    <name type="scientific">Chthonomonas calidirosea (strain DSM 23976 / ICMP 18418 / T49)</name>
    <dbReference type="NCBI Taxonomy" id="1303518"/>
    <lineage>
        <taxon>Bacteria</taxon>
        <taxon>Bacillati</taxon>
        <taxon>Armatimonadota</taxon>
        <taxon>Chthonomonadia</taxon>
        <taxon>Chthonomonadales</taxon>
        <taxon>Chthonomonadaceae</taxon>
        <taxon>Chthonomonas</taxon>
    </lineage>
</organism>
<dbReference type="eggNOG" id="COG2365">
    <property type="taxonomic scope" value="Bacteria"/>
</dbReference>
<dbReference type="PROSITE" id="PS00383">
    <property type="entry name" value="TYR_PHOSPHATASE_1"/>
    <property type="match status" value="1"/>
</dbReference>
<evidence type="ECO:0000256" key="1">
    <source>
        <dbReference type="SAM" id="Phobius"/>
    </source>
</evidence>
<dbReference type="Proteomes" id="UP000014227">
    <property type="component" value="Chromosome I"/>
</dbReference>
<dbReference type="GO" id="GO:0004721">
    <property type="term" value="F:phosphoprotein phosphatase activity"/>
    <property type="evidence" value="ECO:0007669"/>
    <property type="project" value="InterPro"/>
</dbReference>
<evidence type="ECO:0000313" key="3">
    <source>
        <dbReference type="EMBL" id="CCW36685.1"/>
    </source>
</evidence>
<dbReference type="Pfam" id="PF13350">
    <property type="entry name" value="Y_phosphatase3"/>
    <property type="match status" value="1"/>
</dbReference>
<reference evidence="4" key="1">
    <citation type="submission" date="2013-03" db="EMBL/GenBank/DDBJ databases">
        <title>Genome sequence of Chthonomonas calidirosea, the first sequenced genome from the Armatimonadetes phylum (formally candidate division OP10).</title>
        <authorList>
            <person name="Lee K.C.Y."/>
            <person name="Morgan X.C."/>
            <person name="Dunfield P.F."/>
            <person name="Tamas I."/>
            <person name="Houghton K.M."/>
            <person name="Vyssotski M."/>
            <person name="Ryan J.L.J."/>
            <person name="Lagutin K."/>
            <person name="McDonald I.R."/>
            <person name="Stott M.B."/>
        </authorList>
    </citation>
    <scope>NUCLEOTIDE SEQUENCE [LARGE SCALE GENOMIC DNA]</scope>
    <source>
        <strain evidence="4">DSM 23976 / ICMP 18418 / T49</strain>
    </source>
</reference>